<name>A0A2U2J516_9SPHN</name>
<proteinExistence type="predicted"/>
<protein>
    <recommendedName>
        <fullName evidence="3">TIGR03016 family PEP-CTERM system-associated outer membrane protein</fullName>
    </recommendedName>
</protein>
<comment type="caution">
    <text evidence="1">The sequence shown here is derived from an EMBL/GenBank/DDBJ whole genome shotgun (WGS) entry which is preliminary data.</text>
</comment>
<gene>
    <name evidence="1" type="ORF">DF286_11570</name>
</gene>
<organism evidence="1 2">
    <name type="scientific">Allosphingosinicella humi</name>
    <dbReference type="NCBI Taxonomy" id="2068657"/>
    <lineage>
        <taxon>Bacteria</taxon>
        <taxon>Pseudomonadati</taxon>
        <taxon>Pseudomonadota</taxon>
        <taxon>Alphaproteobacteria</taxon>
        <taxon>Sphingomonadales</taxon>
        <taxon>Sphingomonadaceae</taxon>
        <taxon>Allosphingosinicella</taxon>
    </lineage>
</organism>
<dbReference type="AlphaFoldDB" id="A0A2U2J516"/>
<dbReference type="InterPro" id="IPR018759">
    <property type="entry name" value="BBP2_2"/>
</dbReference>
<dbReference type="Proteomes" id="UP000245916">
    <property type="component" value="Unassembled WGS sequence"/>
</dbReference>
<sequence length="404" mass="44477">MWMGVLVARYGILTCGLLGIAGSHGAAFAQTVPLNYSVNLDLLYDSNIARVSEEAAAARGIEREDLRITPALSITLNLPRGRHTASANANLGYDFYLRNPRLDRERLSATAGLNSDWGRCDTSVNAGFERRQTEFEDIVAGPLDNTMTKWSASAGLSCPRPAGFYPGVRASIESARNDREARQDADYDYDRVEGFLAYARPSLGEAVVFASRGSINFPEREIDVGGLPVQDEVQTTEVGGRFSRELGSLVRGSVQVSYTWVDRSNPIIEDFNGLTLAATLRIRPEGRLRGTLFAERAVRPTSRVGVSYSVAETYRADLQYDLTSSTVLTSGTSLRRREFVFAGPNFAGSPSTEDIVSAFASVRTNIRSRIFLGVEVLWERRDADLSLFDYTSVRFGITSKWLFG</sequence>
<evidence type="ECO:0008006" key="3">
    <source>
        <dbReference type="Google" id="ProtNLM"/>
    </source>
</evidence>
<evidence type="ECO:0000313" key="1">
    <source>
        <dbReference type="EMBL" id="PWG03436.1"/>
    </source>
</evidence>
<dbReference type="Pfam" id="PF10082">
    <property type="entry name" value="BBP2_2"/>
    <property type="match status" value="1"/>
</dbReference>
<accession>A0A2U2J516</accession>
<dbReference type="SUPFAM" id="SSF56935">
    <property type="entry name" value="Porins"/>
    <property type="match status" value="1"/>
</dbReference>
<keyword evidence="2" id="KW-1185">Reference proteome</keyword>
<reference evidence="1 2" key="1">
    <citation type="submission" date="2018-05" db="EMBL/GenBank/DDBJ databases">
        <title>Genome of Sphingosinicella humi QZX222.</title>
        <authorList>
            <person name="Qiao Z."/>
            <person name="Wang G."/>
        </authorList>
    </citation>
    <scope>NUCLEOTIDE SEQUENCE [LARGE SCALE GENOMIC DNA]</scope>
    <source>
        <strain evidence="1 2">QZX222</strain>
    </source>
</reference>
<dbReference type="EMBL" id="QFFF01000001">
    <property type="protein sequence ID" value="PWG03436.1"/>
    <property type="molecule type" value="Genomic_DNA"/>
</dbReference>
<evidence type="ECO:0000313" key="2">
    <source>
        <dbReference type="Proteomes" id="UP000245916"/>
    </source>
</evidence>